<feature type="chain" id="PRO_5030795954" description="Ricin-type beta-trefoil lectin protein" evidence="1">
    <location>
        <begin position="31"/>
        <end position="834"/>
    </location>
</feature>
<dbReference type="PROSITE" id="PS50231">
    <property type="entry name" value="RICIN_B_LECTIN"/>
    <property type="match status" value="1"/>
</dbReference>
<feature type="signal peptide" evidence="1">
    <location>
        <begin position="1"/>
        <end position="30"/>
    </location>
</feature>
<dbReference type="InterPro" id="IPR000772">
    <property type="entry name" value="Ricin_B_lectin"/>
</dbReference>
<dbReference type="PANTHER" id="PTHR31987">
    <property type="entry name" value="GLUTAMINASE A-RELATED"/>
    <property type="match status" value="1"/>
</dbReference>
<evidence type="ECO:0000259" key="3">
    <source>
        <dbReference type="Pfam" id="PF16334"/>
    </source>
</evidence>
<dbReference type="Proteomes" id="UP000585638">
    <property type="component" value="Unassembled WGS sequence"/>
</dbReference>
<proteinExistence type="predicted"/>
<evidence type="ECO:0000313" key="7">
    <source>
        <dbReference type="Proteomes" id="UP000585638"/>
    </source>
</evidence>
<dbReference type="Gene3D" id="2.80.10.50">
    <property type="match status" value="1"/>
</dbReference>
<evidence type="ECO:0008006" key="8">
    <source>
        <dbReference type="Google" id="ProtNLM"/>
    </source>
</evidence>
<dbReference type="PROSITE" id="PS51318">
    <property type="entry name" value="TAT"/>
    <property type="match status" value="1"/>
</dbReference>
<dbReference type="Pfam" id="PF17168">
    <property type="entry name" value="DUF5127"/>
    <property type="match status" value="1"/>
</dbReference>
<dbReference type="InterPro" id="IPR006311">
    <property type="entry name" value="TAT_signal"/>
</dbReference>
<dbReference type="CDD" id="cd00161">
    <property type="entry name" value="beta-trefoil_Ricin-like"/>
    <property type="match status" value="1"/>
</dbReference>
<evidence type="ECO:0000259" key="5">
    <source>
        <dbReference type="Pfam" id="PF17168"/>
    </source>
</evidence>
<sequence>MSRRSVLRLAGMMAAAGALPMMTAPGAADAAPAGTFTPLRPPATPLAVRSPYLSAWHAADNLPGAWSSFWNGRTTAICGIVRVDGTSYVFAGAPSQPAMPQLTQTSLQVTATRSIYTLTGGGVTLTVTFFSPVDPENVQRQCVPLSYVTVGVASADGNPHRVSVYLDISAEWAHGDNNQLVTWREQQTGSTTALTFTPASPSPLAENNDQASWGTVVLAGVNRSGLTWQIGQDTVVRGNAAATGALPGTIDTDMPRQISNRWPVLGLNADLGSVGSSTAEFTAVLGHIRTPVVSYLTNSLSPWWTHYWSTWQSMMDWFVADRSAALSRAVALDAQLNQDATAAAGPKYAAICALAVRQAMGATELVDRNGSPWAMLKEISSNGNMCTVDVIYPAFPGYLYLGPAYLRLLLEPLFDYAEHGGWPKVFAEHDLGTHYPNATGHNDGEEEDMPVEESANMLIMSAALTQHLPAADARSFAQAHYAILKQWADYLVDNTLDPGYQNQTDDFTGFIAHSANLALKGIVGVGAMSLIARFLGNAVEADHYLSVARSYISQWFDLAQDPSGTHLKMAYDQNNTWSLKYNGYPDELLGLDLVPEAVHAQEASWYQANAGAYGVLLDPRNDYTKADWEIWTAAWLADRPARDTLINGVFNFANSTSGRVPVSDWYRVANGTVVTFAARPVVGGFLALLPQRQTGVTQWVRIQNKHSGKLLAVQDQSTANSAEVTQYSDNGTPDHLWAIVPDGPGVVRIVNRHSGKVLAVHVQSTDDGAHVQQYVDNGTPDHLWRIVDAGDGWSKIVNVHSGKVLAVQDQSTADSAQVTQWSDNGTEDHLWRLL</sequence>
<evidence type="ECO:0000313" key="6">
    <source>
        <dbReference type="EMBL" id="MBB5897576.1"/>
    </source>
</evidence>
<dbReference type="InterPro" id="IPR032515">
    <property type="entry name" value="DUF4964"/>
</dbReference>
<dbReference type="SUPFAM" id="SSF50370">
    <property type="entry name" value="Ricin B-like lectins"/>
    <property type="match status" value="1"/>
</dbReference>
<evidence type="ECO:0000256" key="1">
    <source>
        <dbReference type="SAM" id="SignalP"/>
    </source>
</evidence>
<reference evidence="6 7" key="1">
    <citation type="submission" date="2020-08" db="EMBL/GenBank/DDBJ databases">
        <title>Sequencing the genomes of 1000 actinobacteria strains.</title>
        <authorList>
            <person name="Klenk H.-P."/>
        </authorList>
    </citation>
    <scope>NUCLEOTIDE SEQUENCE [LARGE SCALE GENOMIC DNA]</scope>
    <source>
        <strain evidence="6 7">DSM 43851</strain>
    </source>
</reference>
<organism evidence="6 7">
    <name type="scientific">Kutzneria kofuensis</name>
    <dbReference type="NCBI Taxonomy" id="103725"/>
    <lineage>
        <taxon>Bacteria</taxon>
        <taxon>Bacillati</taxon>
        <taxon>Actinomycetota</taxon>
        <taxon>Actinomycetes</taxon>
        <taxon>Pseudonocardiales</taxon>
        <taxon>Pseudonocardiaceae</taxon>
        <taxon>Kutzneria</taxon>
    </lineage>
</organism>
<protein>
    <recommendedName>
        <fullName evidence="8">Ricin-type beta-trefoil lectin protein</fullName>
    </recommendedName>
</protein>
<keyword evidence="7" id="KW-1185">Reference proteome</keyword>
<gene>
    <name evidence="6" type="ORF">BJ998_008835</name>
</gene>
<feature type="domain" description="Glutaminase A central" evidence="4">
    <location>
        <begin position="345"/>
        <end position="689"/>
    </location>
</feature>
<name>A0A7W9NMI7_9PSEU</name>
<dbReference type="InterPro" id="IPR033433">
    <property type="entry name" value="GtaA_N"/>
</dbReference>
<dbReference type="Pfam" id="PF16334">
    <property type="entry name" value="DUF4964"/>
    <property type="match status" value="1"/>
</dbReference>
<feature type="domain" description="Glutaminase A N-terminal" evidence="5">
    <location>
        <begin position="112"/>
        <end position="339"/>
    </location>
</feature>
<evidence type="ECO:0000259" key="2">
    <source>
        <dbReference type="Pfam" id="PF14200"/>
    </source>
</evidence>
<dbReference type="InterPro" id="IPR052743">
    <property type="entry name" value="Glutaminase_GtaA"/>
</dbReference>
<dbReference type="AlphaFoldDB" id="A0A7W9NMI7"/>
<dbReference type="RefSeq" id="WP_184870037.1">
    <property type="nucleotide sequence ID" value="NZ_BAAAWY010000063.1"/>
</dbReference>
<feature type="domain" description="DUF4964" evidence="3">
    <location>
        <begin position="37"/>
        <end position="93"/>
    </location>
</feature>
<accession>A0A7W9NMI7</accession>
<dbReference type="Pfam" id="PF16335">
    <property type="entry name" value="GtaA_6_Hairpin"/>
    <property type="match status" value="1"/>
</dbReference>
<comment type="caution">
    <text evidence="6">The sequence shown here is derived from an EMBL/GenBank/DDBJ whole genome shotgun (WGS) entry which is preliminary data.</text>
</comment>
<dbReference type="EMBL" id="JACHIR010000003">
    <property type="protein sequence ID" value="MBB5897576.1"/>
    <property type="molecule type" value="Genomic_DNA"/>
</dbReference>
<dbReference type="Pfam" id="PF14200">
    <property type="entry name" value="RicinB_lectin_2"/>
    <property type="match status" value="1"/>
</dbReference>
<dbReference type="InterPro" id="IPR035992">
    <property type="entry name" value="Ricin_B-like_lectins"/>
</dbReference>
<evidence type="ECO:0000259" key="4">
    <source>
        <dbReference type="Pfam" id="PF16335"/>
    </source>
</evidence>
<keyword evidence="1" id="KW-0732">Signal</keyword>
<feature type="domain" description="Ricin B lectin" evidence="2">
    <location>
        <begin position="744"/>
        <end position="821"/>
    </location>
</feature>
<dbReference type="InterPro" id="IPR032514">
    <property type="entry name" value="GtaA_central"/>
</dbReference>
<dbReference type="PANTHER" id="PTHR31987:SF1">
    <property type="entry name" value="GLUTAMINASE A"/>
    <property type="match status" value="1"/>
</dbReference>